<dbReference type="InterPro" id="IPR010282">
    <property type="entry name" value="Uncharacterised_HutD/Ves"/>
</dbReference>
<comment type="caution">
    <text evidence="1">The sequence shown here is derived from an EMBL/GenBank/DDBJ whole genome shotgun (WGS) entry which is preliminary data.</text>
</comment>
<dbReference type="PANTHER" id="PTHR37943:SF1">
    <property type="entry name" value="PROTEIN VES"/>
    <property type="match status" value="1"/>
</dbReference>
<dbReference type="EMBL" id="QKRA01000001">
    <property type="protein sequence ID" value="RDL45723.1"/>
    <property type="molecule type" value="Genomic_DNA"/>
</dbReference>
<reference evidence="1 2" key="1">
    <citation type="submission" date="2018-06" db="EMBL/GenBank/DDBJ databases">
        <title>Marinomonas sp. YLB-05 draft genome sequence.</title>
        <authorList>
            <person name="Yu L."/>
            <person name="Tang X."/>
        </authorList>
    </citation>
    <scope>NUCLEOTIDE SEQUENCE [LARGE SCALE GENOMIC DNA]</scope>
    <source>
        <strain evidence="1 2">YLB-05</strain>
    </source>
</reference>
<gene>
    <name evidence="1" type="ORF">DN730_01360</name>
</gene>
<proteinExistence type="predicted"/>
<dbReference type="Gene3D" id="2.60.120.10">
    <property type="entry name" value="Jelly Rolls"/>
    <property type="match status" value="1"/>
</dbReference>
<dbReference type="Pfam" id="PF05962">
    <property type="entry name" value="HutD"/>
    <property type="match status" value="1"/>
</dbReference>
<evidence type="ECO:0008006" key="3">
    <source>
        <dbReference type="Google" id="ProtNLM"/>
    </source>
</evidence>
<evidence type="ECO:0000313" key="1">
    <source>
        <dbReference type="EMBL" id="RDL45723.1"/>
    </source>
</evidence>
<protein>
    <recommendedName>
        <fullName evidence="3">HutD family protein</fullName>
    </recommendedName>
</protein>
<accession>A0A370UD59</accession>
<dbReference type="RefSeq" id="WP_115466312.1">
    <property type="nucleotide sequence ID" value="NZ_QKRA01000001.1"/>
</dbReference>
<dbReference type="InterPro" id="IPR011051">
    <property type="entry name" value="RmlC_Cupin_sf"/>
</dbReference>
<dbReference type="AlphaFoldDB" id="A0A370UD59"/>
<dbReference type="InterPro" id="IPR014710">
    <property type="entry name" value="RmlC-like_jellyroll"/>
</dbReference>
<sequence>MAKWILLKQDQYTRMPWKNGLGETLEIQHAKDEHGLRFRISQAAVVEDGPFSNFEGLHRTLVLLSGQGMTLKHNNFEQTLTKPLDIACFSGGEATFASLIEGPIEDLNIMVREVDTSAYAKTLHAPCQLSITAHDDLFTGIYICEDSVLNLSDNTHITIKANSMIVVSDALTGMLTQGSGIAINIMTRN</sequence>
<name>A0A370UD59_9GAMM</name>
<dbReference type="PANTHER" id="PTHR37943">
    <property type="entry name" value="PROTEIN VES"/>
    <property type="match status" value="1"/>
</dbReference>
<dbReference type="CDD" id="cd20293">
    <property type="entry name" value="cupin_HutD_N"/>
    <property type="match status" value="1"/>
</dbReference>
<keyword evidence="2" id="KW-1185">Reference proteome</keyword>
<dbReference type="Proteomes" id="UP000254326">
    <property type="component" value="Unassembled WGS sequence"/>
</dbReference>
<dbReference type="SUPFAM" id="SSF51182">
    <property type="entry name" value="RmlC-like cupins"/>
    <property type="match status" value="1"/>
</dbReference>
<evidence type="ECO:0000313" key="2">
    <source>
        <dbReference type="Proteomes" id="UP000254326"/>
    </source>
</evidence>
<organism evidence="1 2">
    <name type="scientific">Marinomonas piezotolerans</name>
    <dbReference type="NCBI Taxonomy" id="2213058"/>
    <lineage>
        <taxon>Bacteria</taxon>
        <taxon>Pseudomonadati</taxon>
        <taxon>Pseudomonadota</taxon>
        <taxon>Gammaproteobacteria</taxon>
        <taxon>Oceanospirillales</taxon>
        <taxon>Oceanospirillaceae</taxon>
        <taxon>Marinomonas</taxon>
    </lineage>
</organism>
<dbReference type="OrthoDB" id="9800082at2"/>